<proteinExistence type="predicted"/>
<keyword evidence="2" id="KW-1185">Reference proteome</keyword>
<dbReference type="KEGG" id="smao:CAG99_27250"/>
<evidence type="ECO:0000313" key="1">
    <source>
        <dbReference type="EMBL" id="ARQ72034.1"/>
    </source>
</evidence>
<name>A0A1W7D4U6_9ACTN</name>
<organism evidence="1 2">
    <name type="scientific">Streptomyces marincola</name>
    <dbReference type="NCBI Taxonomy" id="2878388"/>
    <lineage>
        <taxon>Bacteria</taxon>
        <taxon>Bacillati</taxon>
        <taxon>Actinomycetota</taxon>
        <taxon>Actinomycetes</taxon>
        <taxon>Kitasatosporales</taxon>
        <taxon>Streptomycetaceae</taxon>
        <taxon>Streptomyces</taxon>
    </lineage>
</organism>
<accession>A0A1W7D4U6</accession>
<dbReference type="RefSeq" id="WP_086161867.1">
    <property type="nucleotide sequence ID" value="NZ_CP021121.1"/>
</dbReference>
<dbReference type="AlphaFoldDB" id="A0A1W7D4U6"/>
<dbReference type="EMBL" id="CP021121">
    <property type="protein sequence ID" value="ARQ72034.1"/>
    <property type="molecule type" value="Genomic_DNA"/>
</dbReference>
<protein>
    <submittedName>
        <fullName evidence="1">Uncharacterized protein</fullName>
    </submittedName>
</protein>
<evidence type="ECO:0000313" key="2">
    <source>
        <dbReference type="Proteomes" id="UP000194218"/>
    </source>
</evidence>
<sequence>MTRPDALPPRTPFGGAAILPPGRGRDALHRCHSFRAPQAVTRFGARAGERAIAVNCPAPARMRAACFSRRVGALS</sequence>
<reference evidence="1 2" key="1">
    <citation type="submission" date="2017-05" db="EMBL/GenBank/DDBJ databases">
        <title>Complete genome sequence of Streptomyces sp. SCSIO 03032 revealed the diverse biosynthetic pathways for its bioactive secondary metabolites.</title>
        <authorList>
            <person name="Ma L."/>
            <person name="Zhu Y."/>
            <person name="Zhang W."/>
            <person name="Zhang G."/>
            <person name="Tian X."/>
            <person name="Zhang S."/>
            <person name="Zhang C."/>
        </authorList>
    </citation>
    <scope>NUCLEOTIDE SEQUENCE [LARGE SCALE GENOMIC DNA]</scope>
    <source>
        <strain evidence="1 2">SCSIO 03032</strain>
    </source>
</reference>
<gene>
    <name evidence="1" type="ORF">CAG99_27250</name>
</gene>
<dbReference type="Proteomes" id="UP000194218">
    <property type="component" value="Chromosome"/>
</dbReference>